<dbReference type="Pfam" id="PF00038">
    <property type="entry name" value="Filament"/>
    <property type="match status" value="1"/>
</dbReference>
<evidence type="ECO:0000256" key="5">
    <source>
        <dbReference type="SAM" id="MobiDB-lite"/>
    </source>
</evidence>
<evidence type="ECO:0000256" key="4">
    <source>
        <dbReference type="SAM" id="Coils"/>
    </source>
</evidence>
<dbReference type="PROSITE" id="PS00226">
    <property type="entry name" value="IF_ROD_1"/>
    <property type="match status" value="1"/>
</dbReference>
<dbReference type="AlphaFoldDB" id="A0A814P954"/>
<evidence type="ECO:0000256" key="2">
    <source>
        <dbReference type="ARBA" id="ARBA00023054"/>
    </source>
</evidence>
<comment type="similarity">
    <text evidence="3">Belongs to the intermediate filament family.</text>
</comment>
<dbReference type="GO" id="GO:0005200">
    <property type="term" value="F:structural constituent of cytoskeleton"/>
    <property type="evidence" value="ECO:0007669"/>
    <property type="project" value="TreeGrafter"/>
</dbReference>
<sequence length="646" mass="74435">FYAQKAEDVTKWCEQINEVAGKVLPSLNQVHTISKTEEKKSITTTSSFLGLLPPPYPMSALNSTPLLQTSYSTSRMPSLLSSSSSSNINANTYTTDSYSATRPNSGYGMTTSSTSSYTIPTQKNFYRSNPSPVAPPFNFLHKTREKEKSELSSLNDKFADYVEKVRYLEAQNKKVHLESSILSDKQQSSCQHIKQMFETELKELKQAVEKISSEKQNAQYVAKDIQQTIPQLKQKLSQTFKESDSSKYDTEKVEKQLSGIEADVNMYKRRLNHQDDEHLRWKQLAQHIQRLVLQAKNEIQNETIIKTKCEQQKQQLKIDMKSLYEQQQQRINDLKLTTFGNSSSSNTFSNSGSERAQFFKSELSNAIRKIRQEYERQNDLQRQDLHNQFMLQYTEISKQYPDIQSIFQSEHDQERVRQDEDKVRSDVQRVRHDIMNIKQKNSELKIRLREVQIKIDMIQDERKRMDSKQNDELNELREKQDRMSQEFDDVTLKQTSLEKEINTYRDLLEGTLKTVVDQITDDYQQQGNSNQNGLGKQRGQRSASMDRNGVTNQYYRGPWSSNMLYGNNTNKYEIAPTIVAPIATTITDNTSVMTNGLTTSKSMGDLASRHLRTTEQSNSSVDSNESSPNRTSSATTTTTILHTRRN</sequence>
<evidence type="ECO:0000259" key="6">
    <source>
        <dbReference type="PROSITE" id="PS51842"/>
    </source>
</evidence>
<keyword evidence="9" id="KW-1185">Reference proteome</keyword>
<dbReference type="PANTHER" id="PTHR45721">
    <property type="entry name" value="LAMIN DM0-RELATED"/>
    <property type="match status" value="1"/>
</dbReference>
<dbReference type="InterPro" id="IPR018039">
    <property type="entry name" value="IF_conserved"/>
</dbReference>
<dbReference type="SMART" id="SM01391">
    <property type="entry name" value="Filament"/>
    <property type="match status" value="1"/>
</dbReference>
<dbReference type="EMBL" id="CAJOBC010005548">
    <property type="protein sequence ID" value="CAF3867323.1"/>
    <property type="molecule type" value="Genomic_DNA"/>
</dbReference>
<dbReference type="OrthoDB" id="2441647at2759"/>
<feature type="domain" description="IF rod" evidence="6">
    <location>
        <begin position="147"/>
        <end position="515"/>
    </location>
</feature>
<dbReference type="GO" id="GO:0005882">
    <property type="term" value="C:intermediate filament"/>
    <property type="evidence" value="ECO:0007669"/>
    <property type="project" value="UniProtKB-KW"/>
</dbReference>
<dbReference type="Proteomes" id="UP000663829">
    <property type="component" value="Unassembled WGS sequence"/>
</dbReference>
<dbReference type="GO" id="GO:0007097">
    <property type="term" value="P:nuclear migration"/>
    <property type="evidence" value="ECO:0007669"/>
    <property type="project" value="TreeGrafter"/>
</dbReference>
<name>A0A814P954_9BILA</name>
<dbReference type="PROSITE" id="PS51842">
    <property type="entry name" value="IF_ROD_2"/>
    <property type="match status" value="1"/>
</dbReference>
<gene>
    <name evidence="7" type="ORF">GPM918_LOCUS18819</name>
    <name evidence="8" type="ORF">SRO942_LOCUS18816</name>
</gene>
<dbReference type="SUPFAM" id="SSF64593">
    <property type="entry name" value="Intermediate filament protein, coiled coil region"/>
    <property type="match status" value="2"/>
</dbReference>
<dbReference type="GO" id="GO:0005652">
    <property type="term" value="C:nuclear lamina"/>
    <property type="evidence" value="ECO:0007669"/>
    <property type="project" value="TreeGrafter"/>
</dbReference>
<evidence type="ECO:0000256" key="3">
    <source>
        <dbReference type="RuleBase" id="RU000685"/>
    </source>
</evidence>
<dbReference type="GO" id="GO:0006998">
    <property type="term" value="P:nuclear envelope organization"/>
    <property type="evidence" value="ECO:0007669"/>
    <property type="project" value="TreeGrafter"/>
</dbReference>
<proteinExistence type="inferred from homology"/>
<comment type="caution">
    <text evidence="7">The sequence shown here is derived from an EMBL/GenBank/DDBJ whole genome shotgun (WGS) entry which is preliminary data.</text>
</comment>
<feature type="non-terminal residue" evidence="7">
    <location>
        <position position="1"/>
    </location>
</feature>
<dbReference type="Proteomes" id="UP000681722">
    <property type="component" value="Unassembled WGS sequence"/>
</dbReference>
<feature type="compositionally biased region" description="Low complexity" evidence="5">
    <location>
        <begin position="524"/>
        <end position="537"/>
    </location>
</feature>
<feature type="coiled-coil region" evidence="4">
    <location>
        <begin position="427"/>
        <end position="493"/>
    </location>
</feature>
<dbReference type="InterPro" id="IPR039008">
    <property type="entry name" value="IF_rod_dom"/>
</dbReference>
<accession>A0A814P954</accession>
<protein>
    <recommendedName>
        <fullName evidence="6">IF rod domain-containing protein</fullName>
    </recommendedName>
</protein>
<feature type="region of interest" description="Disordered" evidence="5">
    <location>
        <begin position="612"/>
        <end position="646"/>
    </location>
</feature>
<evidence type="ECO:0000256" key="1">
    <source>
        <dbReference type="ARBA" id="ARBA00022754"/>
    </source>
</evidence>
<dbReference type="Gene3D" id="1.20.5.1160">
    <property type="entry name" value="Vasodilator-stimulated phosphoprotein"/>
    <property type="match status" value="1"/>
</dbReference>
<organism evidence="7 9">
    <name type="scientific">Didymodactylos carnosus</name>
    <dbReference type="NCBI Taxonomy" id="1234261"/>
    <lineage>
        <taxon>Eukaryota</taxon>
        <taxon>Metazoa</taxon>
        <taxon>Spiralia</taxon>
        <taxon>Gnathifera</taxon>
        <taxon>Rotifera</taxon>
        <taxon>Eurotatoria</taxon>
        <taxon>Bdelloidea</taxon>
        <taxon>Philodinida</taxon>
        <taxon>Philodinidae</taxon>
        <taxon>Didymodactylos</taxon>
    </lineage>
</organism>
<dbReference type="Gene3D" id="1.20.5.170">
    <property type="match status" value="1"/>
</dbReference>
<feature type="region of interest" description="Disordered" evidence="5">
    <location>
        <begin position="523"/>
        <end position="558"/>
    </location>
</feature>
<feature type="coiled-coil region" evidence="4">
    <location>
        <begin position="194"/>
        <end position="221"/>
    </location>
</feature>
<feature type="compositionally biased region" description="Polar residues" evidence="5">
    <location>
        <begin position="540"/>
        <end position="558"/>
    </location>
</feature>
<evidence type="ECO:0000313" key="8">
    <source>
        <dbReference type="EMBL" id="CAF3867323.1"/>
    </source>
</evidence>
<feature type="compositionally biased region" description="Low complexity" evidence="5">
    <location>
        <begin position="617"/>
        <end position="646"/>
    </location>
</feature>
<dbReference type="EMBL" id="CAJNOQ010005548">
    <property type="protein sequence ID" value="CAF1102495.1"/>
    <property type="molecule type" value="Genomic_DNA"/>
</dbReference>
<keyword evidence="2 4" id="KW-0175">Coiled coil</keyword>
<dbReference type="PANTHER" id="PTHR45721:SF12">
    <property type="entry name" value="INTERMEDIATE FILAMENT PROTEIN IFA-1"/>
    <property type="match status" value="1"/>
</dbReference>
<evidence type="ECO:0000313" key="9">
    <source>
        <dbReference type="Proteomes" id="UP000663829"/>
    </source>
</evidence>
<reference evidence="7" key="1">
    <citation type="submission" date="2021-02" db="EMBL/GenBank/DDBJ databases">
        <authorList>
            <person name="Nowell W R."/>
        </authorList>
    </citation>
    <scope>NUCLEOTIDE SEQUENCE</scope>
</reference>
<evidence type="ECO:0000313" key="7">
    <source>
        <dbReference type="EMBL" id="CAF1102495.1"/>
    </source>
</evidence>
<dbReference type="GO" id="GO:0051664">
    <property type="term" value="P:nuclear pore localization"/>
    <property type="evidence" value="ECO:0007669"/>
    <property type="project" value="TreeGrafter"/>
</dbReference>
<dbReference type="GO" id="GO:0090435">
    <property type="term" value="P:protein localization to nuclear envelope"/>
    <property type="evidence" value="ECO:0007669"/>
    <property type="project" value="TreeGrafter"/>
</dbReference>
<dbReference type="GO" id="GO:0031507">
    <property type="term" value="P:heterochromatin formation"/>
    <property type="evidence" value="ECO:0007669"/>
    <property type="project" value="TreeGrafter"/>
</dbReference>
<keyword evidence="1 3" id="KW-0403">Intermediate filament</keyword>